<feature type="region of interest" description="Disordered" evidence="1">
    <location>
        <begin position="1"/>
        <end position="22"/>
    </location>
</feature>
<feature type="compositionally biased region" description="Low complexity" evidence="1">
    <location>
        <begin position="102"/>
        <end position="116"/>
    </location>
</feature>
<sequence length="539" mass="58187">MTSPDKVIPEGSYSGRGGQSGVRNVAKYNENSAKAAMTGGVLRSYTGVQVNMGKFMEAGFDLFAANLCDAITGFTGGLIDLSGWARQLRKDAEKAMQDARGAQQSADTAQQTADNQTPIIKSTNSKVQVVIDGLPLRPYWETLNLTEESSFPRHLLHYGVWDASTTPVAGYTEYDIQVGSAGAGALYLNMSPNYTPPANTLEATFIRCLYDGPRQVVTYIPDAVAGDPCELYVVVGRLLDTGNIKIEWVSDNQTPNITKSRFERSITMPKEIVFATGDTAFIGIQQRGSGVPRPLMAVASAEIPRAADVWPPRLKARFASGAVLTAGSVIANGSFDFTGTMVPYVSLGRAIVTGPPRKLVLFEDFENGMPSTLARMSSTYATVEGGVFVVWGGTDGIRRYIYARNLNYDDQMVSGRVRGPATQAGLLMVRSDATNSSYVALAVGSKGAGLLRFVNGETYSQLAVTTTPVADNDEVRVKAVGNVFTAERKINGTWTQFLSYTDTDKVLPTGPAYRYTGLGLSRASWVNSNGWDYWKAEDL</sequence>
<gene>
    <name evidence="2" type="ORF">F5544_43930</name>
</gene>
<keyword evidence="3" id="KW-1185">Reference proteome</keyword>
<dbReference type="Proteomes" id="UP000503540">
    <property type="component" value="Chromosome"/>
</dbReference>
<dbReference type="RefSeq" id="WP_167478645.1">
    <property type="nucleotide sequence ID" value="NZ_CP046172.1"/>
</dbReference>
<name>A0A6G9YTD8_9NOCA</name>
<evidence type="ECO:0000313" key="3">
    <source>
        <dbReference type="Proteomes" id="UP000503540"/>
    </source>
</evidence>
<accession>A0A6G9YTD8</accession>
<evidence type="ECO:0000256" key="1">
    <source>
        <dbReference type="SAM" id="MobiDB-lite"/>
    </source>
</evidence>
<feature type="region of interest" description="Disordered" evidence="1">
    <location>
        <begin position="96"/>
        <end position="116"/>
    </location>
</feature>
<organism evidence="2 3">
    <name type="scientific">Nocardia arthritidis</name>
    <dbReference type="NCBI Taxonomy" id="228602"/>
    <lineage>
        <taxon>Bacteria</taxon>
        <taxon>Bacillati</taxon>
        <taxon>Actinomycetota</taxon>
        <taxon>Actinomycetes</taxon>
        <taxon>Mycobacteriales</taxon>
        <taxon>Nocardiaceae</taxon>
        <taxon>Nocardia</taxon>
    </lineage>
</organism>
<proteinExistence type="predicted"/>
<dbReference type="KEGG" id="nah:F5544_43930"/>
<evidence type="ECO:0000313" key="2">
    <source>
        <dbReference type="EMBL" id="QIS16589.1"/>
    </source>
</evidence>
<dbReference type="Gene3D" id="2.60.120.560">
    <property type="entry name" value="Exo-inulinase, domain 1"/>
    <property type="match status" value="1"/>
</dbReference>
<dbReference type="AlphaFoldDB" id="A0A6G9YTD8"/>
<reference evidence="2 3" key="1">
    <citation type="journal article" date="2019" name="ACS Chem. Biol.">
        <title>Identification and Mobilization of a Cryptic Antibiotic Biosynthesis Gene Locus from a Human-Pathogenic Nocardia Isolate.</title>
        <authorList>
            <person name="Herisse M."/>
            <person name="Ishida K."/>
            <person name="Porter J.L."/>
            <person name="Howden B."/>
            <person name="Hertweck C."/>
            <person name="Stinear T.P."/>
            <person name="Pidot S.J."/>
        </authorList>
    </citation>
    <scope>NUCLEOTIDE SEQUENCE [LARGE SCALE GENOMIC DNA]</scope>
    <source>
        <strain evidence="2 3">AUSMDU00012717</strain>
    </source>
</reference>
<dbReference type="EMBL" id="CP046172">
    <property type="protein sequence ID" value="QIS16589.1"/>
    <property type="molecule type" value="Genomic_DNA"/>
</dbReference>
<protein>
    <submittedName>
        <fullName evidence="2">Uncharacterized protein</fullName>
    </submittedName>
</protein>